<comment type="subcellular location">
    <subcellularLocation>
        <location evidence="1">Membrane</location>
        <topology evidence="1">Multi-pass membrane protein</topology>
    </subcellularLocation>
</comment>
<gene>
    <name evidence="9" type="ORF">E6O75_ATG00803</name>
</gene>
<dbReference type="Pfam" id="PF07690">
    <property type="entry name" value="MFS_1"/>
    <property type="match status" value="1"/>
</dbReference>
<name>A0A4Z1PBZ8_9PEZI</name>
<feature type="region of interest" description="Disordered" evidence="6">
    <location>
        <begin position="385"/>
        <end position="415"/>
    </location>
</feature>
<evidence type="ECO:0000256" key="2">
    <source>
        <dbReference type="ARBA" id="ARBA00022448"/>
    </source>
</evidence>
<feature type="domain" description="Major facilitator superfamily (MFS) profile" evidence="8">
    <location>
        <begin position="1"/>
        <end position="379"/>
    </location>
</feature>
<evidence type="ECO:0000259" key="8">
    <source>
        <dbReference type="PROSITE" id="PS50850"/>
    </source>
</evidence>
<keyword evidence="10" id="KW-1185">Reference proteome</keyword>
<dbReference type="STRING" id="86259.A0A4Z1PBZ8"/>
<feature type="transmembrane region" description="Helical" evidence="7">
    <location>
        <begin position="25"/>
        <end position="47"/>
    </location>
</feature>
<keyword evidence="4 7" id="KW-1133">Transmembrane helix</keyword>
<feature type="transmembrane region" description="Helical" evidence="7">
    <location>
        <begin position="59"/>
        <end position="77"/>
    </location>
</feature>
<feature type="transmembrane region" description="Helical" evidence="7">
    <location>
        <begin position="222"/>
        <end position="242"/>
    </location>
</feature>
<accession>A0A4Z1PBZ8</accession>
<dbReference type="InterPro" id="IPR020846">
    <property type="entry name" value="MFS_dom"/>
</dbReference>
<feature type="transmembrane region" description="Helical" evidence="7">
    <location>
        <begin position="249"/>
        <end position="268"/>
    </location>
</feature>
<evidence type="ECO:0000313" key="10">
    <source>
        <dbReference type="Proteomes" id="UP000298493"/>
    </source>
</evidence>
<evidence type="ECO:0000256" key="6">
    <source>
        <dbReference type="SAM" id="MobiDB-lite"/>
    </source>
</evidence>
<dbReference type="InterPro" id="IPR050930">
    <property type="entry name" value="MFS_Vesicular_Transporter"/>
</dbReference>
<dbReference type="GO" id="GO:0016020">
    <property type="term" value="C:membrane"/>
    <property type="evidence" value="ECO:0007669"/>
    <property type="project" value="UniProtKB-SubCell"/>
</dbReference>
<organism evidence="9 10">
    <name type="scientific">Venturia nashicola</name>
    <dbReference type="NCBI Taxonomy" id="86259"/>
    <lineage>
        <taxon>Eukaryota</taxon>
        <taxon>Fungi</taxon>
        <taxon>Dikarya</taxon>
        <taxon>Ascomycota</taxon>
        <taxon>Pezizomycotina</taxon>
        <taxon>Dothideomycetes</taxon>
        <taxon>Pleosporomycetidae</taxon>
        <taxon>Venturiales</taxon>
        <taxon>Venturiaceae</taxon>
        <taxon>Venturia</taxon>
    </lineage>
</organism>
<dbReference type="Gene3D" id="1.20.1250.20">
    <property type="entry name" value="MFS general substrate transporter like domains"/>
    <property type="match status" value="1"/>
</dbReference>
<dbReference type="GO" id="GO:0022857">
    <property type="term" value="F:transmembrane transporter activity"/>
    <property type="evidence" value="ECO:0007669"/>
    <property type="project" value="InterPro"/>
</dbReference>
<dbReference type="CDD" id="cd17325">
    <property type="entry name" value="MFS_MdtG_SLC18_like"/>
    <property type="match status" value="1"/>
</dbReference>
<reference evidence="9 10" key="1">
    <citation type="submission" date="2019-04" db="EMBL/GenBank/DDBJ databases">
        <title>High contiguity whole genome sequence and gene annotation resource for two Venturia nashicola isolates.</title>
        <authorList>
            <person name="Prokchorchik M."/>
            <person name="Won K."/>
            <person name="Lee Y."/>
            <person name="Choi E.D."/>
            <person name="Segonzac C."/>
            <person name="Sohn K.H."/>
        </authorList>
    </citation>
    <scope>NUCLEOTIDE SEQUENCE [LARGE SCALE GENOMIC DNA]</scope>
    <source>
        <strain evidence="9 10">PRI2</strain>
    </source>
</reference>
<feature type="transmembrane region" description="Helical" evidence="7">
    <location>
        <begin position="280"/>
        <end position="305"/>
    </location>
</feature>
<protein>
    <submittedName>
        <fullName evidence="9">MFS general substrate transporter</fullName>
    </submittedName>
</protein>
<dbReference type="Gene3D" id="1.20.1720.10">
    <property type="entry name" value="Multidrug resistance protein D"/>
    <property type="match status" value="1"/>
</dbReference>
<proteinExistence type="predicted"/>
<evidence type="ECO:0000256" key="1">
    <source>
        <dbReference type="ARBA" id="ARBA00004141"/>
    </source>
</evidence>
<comment type="caution">
    <text evidence="9">The sequence shown here is derived from an EMBL/GenBank/DDBJ whole genome shotgun (WGS) entry which is preliminary data.</text>
</comment>
<dbReference type="InterPro" id="IPR011701">
    <property type="entry name" value="MFS"/>
</dbReference>
<feature type="transmembrane region" description="Helical" evidence="7">
    <location>
        <begin position="89"/>
        <end position="108"/>
    </location>
</feature>
<keyword evidence="2" id="KW-0813">Transport</keyword>
<keyword evidence="5 7" id="KW-0472">Membrane</keyword>
<feature type="transmembrane region" description="Helical" evidence="7">
    <location>
        <begin position="185"/>
        <end position="202"/>
    </location>
</feature>
<evidence type="ECO:0000313" key="9">
    <source>
        <dbReference type="EMBL" id="TID26310.1"/>
    </source>
</evidence>
<evidence type="ECO:0000256" key="4">
    <source>
        <dbReference type="ARBA" id="ARBA00022989"/>
    </source>
</evidence>
<dbReference type="AlphaFoldDB" id="A0A4Z1PBZ8"/>
<feature type="transmembrane region" description="Helical" evidence="7">
    <location>
        <begin position="356"/>
        <end position="380"/>
    </location>
</feature>
<dbReference type="SUPFAM" id="SSF103473">
    <property type="entry name" value="MFS general substrate transporter"/>
    <property type="match status" value="1"/>
</dbReference>
<sequence>MLVGLFALGGATVMLNLGPNIAVLILGRILQGISAAVVWVVGLALLADTVHESEIGQTMGYIFTAMSIAILLGPLLGGVVFDKGSYNDVYAMAYVLIGVDVALRLLMIEKKVAKKWEKVEDIHEDGVDTATMTNVNAASPTSKEETITSNNLTVPIPDSEIEITTQGSKKSKFPAVITLLKSRRLLCALWGTVVISTLMTQFDSVLPLFVKETFGWNSLGAGLIFIPLIVPSFISPVIGWAIDRYGGRYFCIAGFIGFAPFEILLRLVDHNSLRQKILLCALLVGIGFSLDLAMPPIMVEITYVVEQKEKKNPGLFGNKGAYAQAYGLFNFAWAMGCLIGPIWAGYVKDRAGWGTMAWSLALLALVTSVPAGIWTGGSIFTKGKRREQMLSEQRNGGDVEMGRRTEDGTTGEGNV</sequence>
<dbReference type="EMBL" id="SNSC02000002">
    <property type="protein sequence ID" value="TID26310.1"/>
    <property type="molecule type" value="Genomic_DNA"/>
</dbReference>
<evidence type="ECO:0000256" key="5">
    <source>
        <dbReference type="ARBA" id="ARBA00023136"/>
    </source>
</evidence>
<evidence type="ECO:0000256" key="7">
    <source>
        <dbReference type="SAM" id="Phobius"/>
    </source>
</evidence>
<dbReference type="InterPro" id="IPR036259">
    <property type="entry name" value="MFS_trans_sf"/>
</dbReference>
<dbReference type="Proteomes" id="UP000298493">
    <property type="component" value="Unassembled WGS sequence"/>
</dbReference>
<dbReference type="PANTHER" id="PTHR23506:SF23">
    <property type="entry name" value="GH10249P"/>
    <property type="match status" value="1"/>
</dbReference>
<feature type="transmembrane region" description="Helical" evidence="7">
    <location>
        <begin position="325"/>
        <end position="344"/>
    </location>
</feature>
<dbReference type="PANTHER" id="PTHR23506">
    <property type="entry name" value="GH10249P"/>
    <property type="match status" value="1"/>
</dbReference>
<dbReference type="PROSITE" id="PS50850">
    <property type="entry name" value="MFS"/>
    <property type="match status" value="1"/>
</dbReference>
<feature type="compositionally biased region" description="Basic and acidic residues" evidence="6">
    <location>
        <begin position="395"/>
        <end position="407"/>
    </location>
</feature>
<keyword evidence="3 7" id="KW-0812">Transmembrane</keyword>
<evidence type="ECO:0000256" key="3">
    <source>
        <dbReference type="ARBA" id="ARBA00022692"/>
    </source>
</evidence>